<dbReference type="InterPro" id="IPR019533">
    <property type="entry name" value="Peptidase_S26"/>
</dbReference>
<dbReference type="Proteomes" id="UP000680132">
    <property type="component" value="Unassembled WGS sequence"/>
</dbReference>
<evidence type="ECO:0000256" key="4">
    <source>
        <dbReference type="ARBA" id="ARBA00023136"/>
    </source>
</evidence>
<keyword evidence="8" id="KW-1185">Reference proteome</keyword>
<name>A0A939QMT4_9MICO</name>
<evidence type="ECO:0000256" key="2">
    <source>
        <dbReference type="ARBA" id="ARBA00022692"/>
    </source>
</evidence>
<sequence length="189" mass="20075">MATQARAVGGWIGQVLAWTVILAIGAVLVIAVVLPRVSGAVAYTVLSGSMRPGMPEGSLVVVRPTDPDRIAIGDVLTYQLESGRPTVVTHRVTAVSSALDGDRFFTTQGDANSTPDAAVVLPEQVIGVRWYHVPLLGYVNTLVSGDQRQVVLGLVVTGLLGYAAFMFIGSWRDRAAERRVRPGPDVVAR</sequence>
<comment type="caution">
    <text evidence="7">The sequence shown here is derived from an EMBL/GenBank/DDBJ whole genome shotgun (WGS) entry which is preliminary data.</text>
</comment>
<dbReference type="GO" id="GO:0016020">
    <property type="term" value="C:membrane"/>
    <property type="evidence" value="ECO:0007669"/>
    <property type="project" value="UniProtKB-SubCell"/>
</dbReference>
<organism evidence="7 8">
    <name type="scientific">Microbacterium stercoris</name>
    <dbReference type="NCBI Taxonomy" id="2820289"/>
    <lineage>
        <taxon>Bacteria</taxon>
        <taxon>Bacillati</taxon>
        <taxon>Actinomycetota</taxon>
        <taxon>Actinomycetes</taxon>
        <taxon>Micrococcales</taxon>
        <taxon>Microbacteriaceae</taxon>
        <taxon>Microbacterium</taxon>
    </lineage>
</organism>
<evidence type="ECO:0000313" key="7">
    <source>
        <dbReference type="EMBL" id="MBO3665105.1"/>
    </source>
</evidence>
<evidence type="ECO:0000313" key="8">
    <source>
        <dbReference type="Proteomes" id="UP000680132"/>
    </source>
</evidence>
<keyword evidence="3 6" id="KW-1133">Transmembrane helix</keyword>
<evidence type="ECO:0000256" key="6">
    <source>
        <dbReference type="SAM" id="Phobius"/>
    </source>
</evidence>
<gene>
    <name evidence="7" type="ORF">J5V96_16520</name>
</gene>
<dbReference type="GO" id="GO:0004252">
    <property type="term" value="F:serine-type endopeptidase activity"/>
    <property type="evidence" value="ECO:0007669"/>
    <property type="project" value="UniProtKB-UniRule"/>
</dbReference>
<comment type="subcellular location">
    <subcellularLocation>
        <location evidence="1">Membrane</location>
    </subcellularLocation>
</comment>
<keyword evidence="2 6" id="KW-0812">Transmembrane</keyword>
<dbReference type="EMBL" id="JAGFOA010000008">
    <property type="protein sequence ID" value="MBO3665105.1"/>
    <property type="molecule type" value="Genomic_DNA"/>
</dbReference>
<dbReference type="PANTHER" id="PTHR10806:SF6">
    <property type="entry name" value="SIGNAL PEPTIDASE COMPLEX CATALYTIC SUBUNIT SEC11"/>
    <property type="match status" value="1"/>
</dbReference>
<dbReference type="NCBIfam" id="TIGR02228">
    <property type="entry name" value="sigpep_I_arch"/>
    <property type="match status" value="1"/>
</dbReference>
<dbReference type="EC" id="3.4.21.89" evidence="5"/>
<dbReference type="AlphaFoldDB" id="A0A939QMT4"/>
<dbReference type="InterPro" id="IPR036286">
    <property type="entry name" value="LexA/Signal_pep-like_sf"/>
</dbReference>
<dbReference type="CDD" id="cd06530">
    <property type="entry name" value="S26_SPase_I"/>
    <property type="match status" value="1"/>
</dbReference>
<dbReference type="GO" id="GO:0006465">
    <property type="term" value="P:signal peptide processing"/>
    <property type="evidence" value="ECO:0007669"/>
    <property type="project" value="UniProtKB-UniRule"/>
</dbReference>
<evidence type="ECO:0000256" key="3">
    <source>
        <dbReference type="ARBA" id="ARBA00022989"/>
    </source>
</evidence>
<dbReference type="InterPro" id="IPR001733">
    <property type="entry name" value="Peptidase_S26B"/>
</dbReference>
<accession>A0A939QMT4</accession>
<dbReference type="RefSeq" id="WP_208505498.1">
    <property type="nucleotide sequence ID" value="NZ_JAGFOA010000008.1"/>
</dbReference>
<keyword evidence="7" id="KW-0378">Hydrolase</keyword>
<evidence type="ECO:0000256" key="1">
    <source>
        <dbReference type="ARBA" id="ARBA00004370"/>
    </source>
</evidence>
<feature type="transmembrane region" description="Helical" evidence="6">
    <location>
        <begin position="150"/>
        <end position="171"/>
    </location>
</feature>
<protein>
    <recommendedName>
        <fullName evidence="5">Signal peptidase I</fullName>
        <ecNumber evidence="5">3.4.21.89</ecNumber>
    </recommendedName>
</protein>
<keyword evidence="4 6" id="KW-0472">Membrane</keyword>
<dbReference type="SUPFAM" id="SSF51306">
    <property type="entry name" value="LexA/Signal peptidase"/>
    <property type="match status" value="1"/>
</dbReference>
<reference evidence="7" key="1">
    <citation type="submission" date="2021-03" db="EMBL/GenBank/DDBJ databases">
        <title>Microbacterium sp. nov., a novel actinobacterium isolated from cow dung.</title>
        <authorList>
            <person name="Zhang L."/>
        </authorList>
    </citation>
    <scope>NUCLEOTIDE SEQUENCE</scope>
    <source>
        <strain evidence="7">NEAU-LLB</strain>
    </source>
</reference>
<proteinExistence type="predicted"/>
<evidence type="ECO:0000256" key="5">
    <source>
        <dbReference type="NCBIfam" id="TIGR02228"/>
    </source>
</evidence>
<feature type="transmembrane region" description="Helical" evidence="6">
    <location>
        <begin position="12"/>
        <end position="34"/>
    </location>
</feature>
<dbReference type="GO" id="GO:0009003">
    <property type="term" value="F:signal peptidase activity"/>
    <property type="evidence" value="ECO:0007669"/>
    <property type="project" value="UniProtKB-EC"/>
</dbReference>
<dbReference type="PANTHER" id="PTHR10806">
    <property type="entry name" value="SIGNAL PEPTIDASE COMPLEX CATALYTIC SUBUNIT SEC11"/>
    <property type="match status" value="1"/>
</dbReference>